<comment type="caution">
    <text evidence="1">The sequence shown here is derived from an EMBL/GenBank/DDBJ whole genome shotgun (WGS) entry which is preliminary data.</text>
</comment>
<dbReference type="EMBL" id="JBHSDL010000005">
    <property type="protein sequence ID" value="MFC4373278.1"/>
    <property type="molecule type" value="Genomic_DNA"/>
</dbReference>
<dbReference type="Proteomes" id="UP001595844">
    <property type="component" value="Unassembled WGS sequence"/>
</dbReference>
<gene>
    <name evidence="1" type="ORF">ACFO5K_04115</name>
</gene>
<accession>A0ABV8VEZ4</accession>
<reference evidence="2" key="1">
    <citation type="journal article" date="2019" name="Int. J. Syst. Evol. Microbiol.">
        <title>The Global Catalogue of Microorganisms (GCM) 10K type strain sequencing project: providing services to taxonomists for standard genome sequencing and annotation.</title>
        <authorList>
            <consortium name="The Broad Institute Genomics Platform"/>
            <consortium name="The Broad Institute Genome Sequencing Center for Infectious Disease"/>
            <person name="Wu L."/>
            <person name="Ma J."/>
        </authorList>
    </citation>
    <scope>NUCLEOTIDE SEQUENCE [LARGE SCALE GENOMIC DNA]</scope>
    <source>
        <strain evidence="2">IBRC-M 10490</strain>
    </source>
</reference>
<evidence type="ECO:0000313" key="1">
    <source>
        <dbReference type="EMBL" id="MFC4373278.1"/>
    </source>
</evidence>
<organism evidence="1 2">
    <name type="scientific">Nocardia halotolerans</name>
    <dbReference type="NCBI Taxonomy" id="1755878"/>
    <lineage>
        <taxon>Bacteria</taxon>
        <taxon>Bacillati</taxon>
        <taxon>Actinomycetota</taxon>
        <taxon>Actinomycetes</taxon>
        <taxon>Mycobacteriales</taxon>
        <taxon>Nocardiaceae</taxon>
        <taxon>Nocardia</taxon>
    </lineage>
</organism>
<sequence length="57" mass="6207">MTTIRTVAQADAQPDGTTVGDGWGHQLTRRNGAWVREIWVDSAELLADGPVDTEDPE</sequence>
<evidence type="ECO:0000313" key="2">
    <source>
        <dbReference type="Proteomes" id="UP001595844"/>
    </source>
</evidence>
<protein>
    <submittedName>
        <fullName evidence="1">Uncharacterized protein</fullName>
    </submittedName>
</protein>
<keyword evidence="2" id="KW-1185">Reference proteome</keyword>
<proteinExistence type="predicted"/>
<dbReference type="RefSeq" id="WP_378555887.1">
    <property type="nucleotide sequence ID" value="NZ_JBHSDL010000005.1"/>
</dbReference>
<name>A0ABV8VEZ4_9NOCA</name>